<dbReference type="InterPro" id="IPR005368">
    <property type="entry name" value="UPF0175"/>
</dbReference>
<keyword evidence="3" id="KW-1185">Reference proteome</keyword>
<sequence>MSKLILEIPEDLAETLHLPPSERLSRVKRELAIRLYQRGILSFGKARQLAEVSKWEFHELLSQENIERSYDLEELETDLYN</sequence>
<dbReference type="PANTHER" id="PTHR37525">
    <property type="entry name" value="UPF0175 PROTEIN SSL1255"/>
    <property type="match status" value="1"/>
</dbReference>
<proteinExistence type="inferred from homology"/>
<dbReference type="EMBL" id="CZDF01000172">
    <property type="protein sequence ID" value="CUR35235.1"/>
    <property type="molecule type" value="Genomic_DNA"/>
</dbReference>
<evidence type="ECO:0000313" key="3">
    <source>
        <dbReference type="Proteomes" id="UP000184315"/>
    </source>
</evidence>
<dbReference type="OrthoDB" id="15200at2"/>
<protein>
    <submittedName>
        <fullName evidence="2">Uncharacterized protein</fullName>
    </submittedName>
</protein>
<dbReference type="STRING" id="671072.PL9214650674"/>
<dbReference type="PANTHER" id="PTHR37525:SF1">
    <property type="entry name" value="UPF0175 PROTEIN SSL1255"/>
    <property type="match status" value="1"/>
</dbReference>
<reference evidence="3" key="1">
    <citation type="submission" date="2015-10" db="EMBL/GenBank/DDBJ databases">
        <authorList>
            <person name="Regsiter A."/>
            <person name="william w."/>
        </authorList>
    </citation>
    <scope>NUCLEOTIDE SEQUENCE [LARGE SCALE GENOMIC DNA]</scope>
</reference>
<dbReference type="AlphaFoldDB" id="A0A1J1LRL4"/>
<name>A0A1J1LRL4_9CYAN</name>
<gene>
    <name evidence="2" type="ORF">PL9214650674</name>
</gene>
<evidence type="ECO:0000313" key="2">
    <source>
        <dbReference type="EMBL" id="CUR35235.1"/>
    </source>
</evidence>
<dbReference type="RefSeq" id="WP_072722185.1">
    <property type="nucleotide sequence ID" value="NZ_LN889813.1"/>
</dbReference>
<accession>A0A1J1LRL4</accession>
<evidence type="ECO:0000256" key="1">
    <source>
        <dbReference type="ARBA" id="ARBA00005651"/>
    </source>
</evidence>
<comment type="similarity">
    <text evidence="1">Belongs to the UPF0175 family.</text>
</comment>
<dbReference type="InterPro" id="IPR052264">
    <property type="entry name" value="UPF0175_domain"/>
</dbReference>
<dbReference type="Proteomes" id="UP000184315">
    <property type="component" value="Unassembled WGS sequence"/>
</dbReference>
<dbReference type="Pfam" id="PF03683">
    <property type="entry name" value="UPF0175"/>
    <property type="match status" value="1"/>
</dbReference>
<organism evidence="2 3">
    <name type="scientific">Planktothrix tepida PCC 9214</name>
    <dbReference type="NCBI Taxonomy" id="671072"/>
    <lineage>
        <taxon>Bacteria</taxon>
        <taxon>Bacillati</taxon>
        <taxon>Cyanobacteriota</taxon>
        <taxon>Cyanophyceae</taxon>
        <taxon>Oscillatoriophycideae</taxon>
        <taxon>Oscillatoriales</taxon>
        <taxon>Microcoleaceae</taxon>
        <taxon>Planktothrix</taxon>
    </lineage>
</organism>